<evidence type="ECO:0000256" key="8">
    <source>
        <dbReference type="ARBA" id="ARBA00023136"/>
    </source>
</evidence>
<dbReference type="Proteomes" id="UP001170379">
    <property type="component" value="Unassembled WGS sequence"/>
</dbReference>
<evidence type="ECO:0000256" key="4">
    <source>
        <dbReference type="ARBA" id="ARBA00022692"/>
    </source>
</evidence>
<evidence type="ECO:0000256" key="2">
    <source>
        <dbReference type="ARBA" id="ARBA00022448"/>
    </source>
</evidence>
<keyword evidence="4 9" id="KW-0812">Transmembrane</keyword>
<dbReference type="Gene3D" id="1.20.5.3310">
    <property type="match status" value="1"/>
</dbReference>
<comment type="subcellular location">
    <subcellularLocation>
        <location evidence="1 9">Cell membrane</location>
        <topology evidence="1 9">Single-pass membrane protein</topology>
    </subcellularLocation>
</comment>
<evidence type="ECO:0000256" key="6">
    <source>
        <dbReference type="ARBA" id="ARBA00022989"/>
    </source>
</evidence>
<feature type="transmembrane region" description="Helical" evidence="9">
    <location>
        <begin position="6"/>
        <end position="23"/>
    </location>
</feature>
<dbReference type="NCBIfam" id="TIGR01411">
    <property type="entry name" value="tatAE"/>
    <property type="match status" value="1"/>
</dbReference>
<organism evidence="10 11">
    <name type="scientific">Gulosibacter molinativorax</name>
    <dbReference type="NCBI Taxonomy" id="256821"/>
    <lineage>
        <taxon>Bacteria</taxon>
        <taxon>Bacillati</taxon>
        <taxon>Actinomycetota</taxon>
        <taxon>Actinomycetes</taxon>
        <taxon>Micrococcales</taxon>
        <taxon>Microbacteriaceae</taxon>
        <taxon>Gulosibacter</taxon>
    </lineage>
</organism>
<dbReference type="PANTHER" id="PTHR42982:SF8">
    <property type="entry name" value="SEC-INDEPENDENT PROTEIN TRANSLOCASE PROTEIN TATA"/>
    <property type="match status" value="1"/>
</dbReference>
<dbReference type="RefSeq" id="WP_084147614.1">
    <property type="nucleotide sequence ID" value="NZ_CP028426.1"/>
</dbReference>
<reference evidence="10" key="2">
    <citation type="journal article" date="2022" name="Sci. Rep.">
        <title>In silico prediction of the enzymes involved in the degradation of the herbicide molinate by Gulosibacter molinativorax ON4T.</title>
        <authorList>
            <person name="Lopes A.R."/>
            <person name="Bunin E."/>
            <person name="Viana A.T."/>
            <person name="Froufe H."/>
            <person name="Munoz-Merida A."/>
            <person name="Pinho D."/>
            <person name="Figueiredo J."/>
            <person name="Barroso C."/>
            <person name="Vaz-Moreira I."/>
            <person name="Bellanger X."/>
            <person name="Egas C."/>
            <person name="Nunes O.C."/>
        </authorList>
    </citation>
    <scope>NUCLEOTIDE SEQUENCE</scope>
    <source>
        <strain evidence="10">ON4</strain>
    </source>
</reference>
<comment type="similarity">
    <text evidence="9">Belongs to the TatA/E family.</text>
</comment>
<dbReference type="EMBL" id="PXVD01000023">
    <property type="protein sequence ID" value="MDJ1372319.1"/>
    <property type="molecule type" value="Genomic_DNA"/>
</dbReference>
<proteinExistence type="inferred from homology"/>
<evidence type="ECO:0000313" key="10">
    <source>
        <dbReference type="EMBL" id="MDJ1372319.1"/>
    </source>
</evidence>
<dbReference type="PANTHER" id="PTHR42982">
    <property type="entry name" value="SEC-INDEPENDENT PROTEIN TRANSLOCASE PROTEIN TATA"/>
    <property type="match status" value="1"/>
</dbReference>
<evidence type="ECO:0000256" key="5">
    <source>
        <dbReference type="ARBA" id="ARBA00022927"/>
    </source>
</evidence>
<evidence type="ECO:0000313" key="11">
    <source>
        <dbReference type="Proteomes" id="UP001170379"/>
    </source>
</evidence>
<dbReference type="Pfam" id="PF02416">
    <property type="entry name" value="TatA_B_E"/>
    <property type="match status" value="1"/>
</dbReference>
<evidence type="ECO:0000256" key="9">
    <source>
        <dbReference type="HAMAP-Rule" id="MF_00236"/>
    </source>
</evidence>
<protein>
    <recommendedName>
        <fullName evidence="9">Sec-independent protein translocase protein TatA</fullName>
    </recommendedName>
</protein>
<dbReference type="HAMAP" id="MF_00236">
    <property type="entry name" value="TatA_E"/>
    <property type="match status" value="1"/>
</dbReference>
<evidence type="ECO:0000256" key="1">
    <source>
        <dbReference type="ARBA" id="ARBA00004162"/>
    </source>
</evidence>
<keyword evidence="7 9" id="KW-0811">Translocation</keyword>
<evidence type="ECO:0000256" key="7">
    <source>
        <dbReference type="ARBA" id="ARBA00023010"/>
    </source>
</evidence>
<comment type="subunit">
    <text evidence="9">The Tat system comprises two distinct complexes: a TatABC complex, containing multiple copies of TatA, TatB and TatC subunits, and a separate TatA complex, containing only TatA subunits. Substrates initially bind to the TatABC complex, which probably triggers association of the separate TatA complex to form the active translocon.</text>
</comment>
<reference evidence="10" key="1">
    <citation type="submission" date="2018-03" db="EMBL/GenBank/DDBJ databases">
        <authorList>
            <person name="Nunes O.C."/>
            <person name="Lopes A.R."/>
            <person name="Froufe H."/>
            <person name="Munoz-Merida A."/>
            <person name="Barroso C."/>
            <person name="Egas C."/>
        </authorList>
    </citation>
    <scope>NUCLEOTIDE SEQUENCE</scope>
    <source>
        <strain evidence="10">ON4</strain>
    </source>
</reference>
<keyword evidence="8 9" id="KW-0472">Membrane</keyword>
<keyword evidence="3 9" id="KW-1003">Cell membrane</keyword>
<keyword evidence="5 9" id="KW-0653">Protein transport</keyword>
<comment type="function">
    <text evidence="9">Part of the twin-arginine translocation (Tat) system that transports large folded proteins containing a characteristic twin-arginine motif in their signal peptide across membranes. TatA could form the protein-conducting channel of the Tat system.</text>
</comment>
<name>A0ABT7CB00_9MICO</name>
<keyword evidence="6 9" id="KW-1133">Transmembrane helix</keyword>
<dbReference type="InterPro" id="IPR003369">
    <property type="entry name" value="TatA/B/E"/>
</dbReference>
<evidence type="ECO:0000256" key="3">
    <source>
        <dbReference type="ARBA" id="ARBA00022475"/>
    </source>
</evidence>
<keyword evidence="2 9" id="KW-0813">Transport</keyword>
<dbReference type="InterPro" id="IPR006312">
    <property type="entry name" value="TatA/E"/>
</dbReference>
<sequence>MIQNLNGWHAIIVLVIIVLIFGANKLPQLARSVGQSMRIFREEIKAGKRDDE</sequence>
<keyword evidence="11" id="KW-1185">Reference proteome</keyword>
<accession>A0ABT7CB00</accession>
<comment type="caution">
    <text evidence="10">The sequence shown here is derived from an EMBL/GenBank/DDBJ whole genome shotgun (WGS) entry which is preliminary data.</text>
</comment>
<gene>
    <name evidence="9" type="primary">tatA</name>
    <name evidence="10" type="ORF">C7K25_13230</name>
</gene>